<reference evidence="2" key="1">
    <citation type="submission" date="2021-04" db="EMBL/GenBank/DDBJ databases">
        <title>novel species isolated from subtropical streams in China.</title>
        <authorList>
            <person name="Lu H."/>
        </authorList>
    </citation>
    <scope>NUCLEOTIDE SEQUENCE</scope>
    <source>
        <strain evidence="2">LFS511W</strain>
    </source>
</reference>
<dbReference type="InterPro" id="IPR055178">
    <property type="entry name" value="RsdA/BaiN/AoA(So)-like_dom"/>
</dbReference>
<feature type="non-terminal residue" evidence="2">
    <location>
        <position position="1"/>
    </location>
</feature>
<dbReference type="Proteomes" id="UP000680067">
    <property type="component" value="Unassembled WGS sequence"/>
</dbReference>
<evidence type="ECO:0000313" key="2">
    <source>
        <dbReference type="EMBL" id="MBR7784663.1"/>
    </source>
</evidence>
<dbReference type="AlphaFoldDB" id="A0A941DPH6"/>
<evidence type="ECO:0000313" key="3">
    <source>
        <dbReference type="Proteomes" id="UP000680067"/>
    </source>
</evidence>
<keyword evidence="3" id="KW-1185">Reference proteome</keyword>
<comment type="caution">
    <text evidence="2">The sequence shown here is derived from an EMBL/GenBank/DDBJ whole genome shotgun (WGS) entry which is preliminary data.</text>
</comment>
<evidence type="ECO:0000259" key="1">
    <source>
        <dbReference type="Pfam" id="PF22780"/>
    </source>
</evidence>
<organism evidence="2 3">
    <name type="scientific">Undibacterium luofuense</name>
    <dbReference type="NCBI Taxonomy" id="2828733"/>
    <lineage>
        <taxon>Bacteria</taxon>
        <taxon>Pseudomonadati</taxon>
        <taxon>Pseudomonadota</taxon>
        <taxon>Betaproteobacteria</taxon>
        <taxon>Burkholderiales</taxon>
        <taxon>Oxalobacteraceae</taxon>
        <taxon>Undibacterium</taxon>
    </lineage>
</organism>
<dbReference type="Pfam" id="PF22780">
    <property type="entry name" value="HI0933_like_1st"/>
    <property type="match status" value="1"/>
</dbReference>
<dbReference type="SUPFAM" id="SSF160996">
    <property type="entry name" value="HI0933 insert domain-like"/>
    <property type="match status" value="1"/>
</dbReference>
<dbReference type="Gene3D" id="2.40.30.10">
    <property type="entry name" value="Translation factors"/>
    <property type="match status" value="1"/>
</dbReference>
<gene>
    <name evidence="2" type="ORF">KDM89_21250</name>
</gene>
<name>A0A941DPH6_9BURK</name>
<sequence>ALSPLLPSNCGFERPWTPFFQEKFAGQPLLTVAARVQHSEQPMRQGQFVITASGVEGSLIYALSAALRDQVLTQGSAVLELDLLPDKSAERVLHELQSGRGARS</sequence>
<proteinExistence type="predicted"/>
<dbReference type="EMBL" id="JAGSPN010000464">
    <property type="protein sequence ID" value="MBR7784663.1"/>
    <property type="molecule type" value="Genomic_DNA"/>
</dbReference>
<dbReference type="InterPro" id="IPR023166">
    <property type="entry name" value="BaiN-like_dom_sf"/>
</dbReference>
<feature type="non-terminal residue" evidence="2">
    <location>
        <position position="104"/>
    </location>
</feature>
<protein>
    <submittedName>
        <fullName evidence="2">NAD(P)/FAD-dependent oxidoreductase</fullName>
    </submittedName>
</protein>
<dbReference type="Gene3D" id="1.10.8.260">
    <property type="entry name" value="HI0933 insert domain-like"/>
    <property type="match status" value="1"/>
</dbReference>
<feature type="domain" description="RsdA/BaiN/AoA(So)-like insert" evidence="1">
    <location>
        <begin position="7"/>
        <end position="104"/>
    </location>
</feature>
<accession>A0A941DPH6</accession>